<keyword evidence="2" id="KW-0378">Hydrolase</keyword>
<evidence type="ECO:0000313" key="6">
    <source>
        <dbReference type="Proteomes" id="UP001146469"/>
    </source>
</evidence>
<dbReference type="SUPFAM" id="SSF53955">
    <property type="entry name" value="Lysozyme-like"/>
    <property type="match status" value="1"/>
</dbReference>
<organism evidence="5 6">
    <name type="scientific">Corynebacterium evansiae</name>
    <dbReference type="NCBI Taxonomy" id="2913499"/>
    <lineage>
        <taxon>Bacteria</taxon>
        <taxon>Bacillati</taxon>
        <taxon>Actinomycetota</taxon>
        <taxon>Actinomycetes</taxon>
        <taxon>Mycobacteriales</taxon>
        <taxon>Corynebacteriaceae</taxon>
        <taxon>Corynebacterium</taxon>
    </lineage>
</organism>
<evidence type="ECO:0000256" key="2">
    <source>
        <dbReference type="ARBA" id="ARBA00022801"/>
    </source>
</evidence>
<name>A0A9X3LN23_9CORY</name>
<evidence type="ECO:0000256" key="1">
    <source>
        <dbReference type="ARBA" id="ARBA00010830"/>
    </source>
</evidence>
<reference evidence="5" key="1">
    <citation type="submission" date="2022-02" db="EMBL/GenBank/DDBJ databases">
        <title>Corynebacterium sp. from urogenital microbiome.</title>
        <authorList>
            <person name="Cappelli E.A."/>
            <person name="Ribeiro T.G."/>
            <person name="Peixe L."/>
        </authorList>
    </citation>
    <scope>NUCLEOTIDE SEQUENCE</scope>
    <source>
        <strain evidence="5">C8Ua_174</strain>
    </source>
</reference>
<dbReference type="CDD" id="cd13925">
    <property type="entry name" value="RPF"/>
    <property type="match status" value="1"/>
</dbReference>
<keyword evidence="3" id="KW-0732">Signal</keyword>
<dbReference type="GO" id="GO:0016787">
    <property type="term" value="F:hydrolase activity"/>
    <property type="evidence" value="ECO:0007669"/>
    <property type="project" value="UniProtKB-KW"/>
</dbReference>
<sequence>MNKSVKTAFARIGMAAGLVAAPAAAAVAAAPAAQAAPVSAWDQVAQCESGGNWSINTGNGYYGGLQFSAQTWSGFGGTKYAPTANQATKAQQIEIAEKVLAKQGAGAWPNCGKVLG</sequence>
<dbReference type="Gene3D" id="1.10.530.10">
    <property type="match status" value="1"/>
</dbReference>
<dbReference type="InterPro" id="IPR023346">
    <property type="entry name" value="Lysozyme-like_dom_sf"/>
</dbReference>
<evidence type="ECO:0000259" key="4">
    <source>
        <dbReference type="Pfam" id="PF06737"/>
    </source>
</evidence>
<feature type="signal peptide" evidence="3">
    <location>
        <begin position="1"/>
        <end position="35"/>
    </location>
</feature>
<feature type="domain" description="Resuscitation-promoting factor core lysozyme-like" evidence="4">
    <location>
        <begin position="36"/>
        <end position="111"/>
    </location>
</feature>
<accession>A0A9X3LN23</accession>
<dbReference type="Proteomes" id="UP001146469">
    <property type="component" value="Unassembled WGS sequence"/>
</dbReference>
<evidence type="ECO:0000256" key="3">
    <source>
        <dbReference type="SAM" id="SignalP"/>
    </source>
</evidence>
<feature type="chain" id="PRO_5040814048" evidence="3">
    <location>
        <begin position="36"/>
        <end position="116"/>
    </location>
</feature>
<keyword evidence="6" id="KW-1185">Reference proteome</keyword>
<dbReference type="InterPro" id="IPR010618">
    <property type="entry name" value="RPF"/>
</dbReference>
<dbReference type="Pfam" id="PF06737">
    <property type="entry name" value="Transglycosylas"/>
    <property type="match status" value="1"/>
</dbReference>
<evidence type="ECO:0000313" key="5">
    <source>
        <dbReference type="EMBL" id="MCZ9290249.1"/>
    </source>
</evidence>
<comment type="similarity">
    <text evidence="1">Belongs to the transglycosylase family. Rpf subfamily.</text>
</comment>
<comment type="caution">
    <text evidence="5">The sequence shown here is derived from an EMBL/GenBank/DDBJ whole genome shotgun (WGS) entry which is preliminary data.</text>
</comment>
<dbReference type="EMBL" id="JAKMUT010000007">
    <property type="protein sequence ID" value="MCZ9290249.1"/>
    <property type="molecule type" value="Genomic_DNA"/>
</dbReference>
<dbReference type="AlphaFoldDB" id="A0A9X3LN23"/>
<protein>
    <submittedName>
        <fullName evidence="5">Transglycosylase family protein</fullName>
    </submittedName>
</protein>
<gene>
    <name evidence="5" type="ORF">L8V00_08555</name>
</gene>
<proteinExistence type="inferred from homology"/>